<evidence type="ECO:0000313" key="1">
    <source>
        <dbReference type="EMBL" id="EYF03736.1"/>
    </source>
</evidence>
<name>A0A017T599_9BACT</name>
<sequence>MRPEALRVQAELLAGMRGGAVRAAARWTLVTAATAGCAFMAMPGCKFELDKSEPKADCADYRNEPPGDVTVRFINQTDQPIYLQGRAGCGPIDPFVLTDAEGNDVQWHEDLCVPVCERLRSGDDAPCTFECSRTPLHRIDPHSEYPFHWNGLVLEDVTMDHKCLPEDRNSNSCVRLASLPAGETFQMRAQVHLKVSGCEDGNNEYCECVSPQDATGWCQMDGRHASPQGQAYEMVPATYVAGQSATIDLVFSAAQL</sequence>
<evidence type="ECO:0000313" key="2">
    <source>
        <dbReference type="Proteomes" id="UP000019678"/>
    </source>
</evidence>
<proteinExistence type="predicted"/>
<keyword evidence="2" id="KW-1185">Reference proteome</keyword>
<dbReference type="AlphaFoldDB" id="A0A017T599"/>
<organism evidence="1 2">
    <name type="scientific">Chondromyces apiculatus DSM 436</name>
    <dbReference type="NCBI Taxonomy" id="1192034"/>
    <lineage>
        <taxon>Bacteria</taxon>
        <taxon>Pseudomonadati</taxon>
        <taxon>Myxococcota</taxon>
        <taxon>Polyangia</taxon>
        <taxon>Polyangiales</taxon>
        <taxon>Polyangiaceae</taxon>
        <taxon>Chondromyces</taxon>
    </lineage>
</organism>
<dbReference type="STRING" id="1192034.CAP_5166"/>
<gene>
    <name evidence="1" type="ORF">CAP_5166</name>
</gene>
<dbReference type="EMBL" id="ASRX01000042">
    <property type="protein sequence ID" value="EYF03736.1"/>
    <property type="molecule type" value="Genomic_DNA"/>
</dbReference>
<reference evidence="1 2" key="1">
    <citation type="submission" date="2013-05" db="EMBL/GenBank/DDBJ databases">
        <title>Genome assembly of Chondromyces apiculatus DSM 436.</title>
        <authorList>
            <person name="Sharma G."/>
            <person name="Khatri I."/>
            <person name="Kaur C."/>
            <person name="Mayilraj S."/>
            <person name="Subramanian S."/>
        </authorList>
    </citation>
    <scope>NUCLEOTIDE SEQUENCE [LARGE SCALE GENOMIC DNA]</scope>
    <source>
        <strain evidence="1 2">DSM 436</strain>
    </source>
</reference>
<accession>A0A017T599</accession>
<dbReference type="Proteomes" id="UP000019678">
    <property type="component" value="Unassembled WGS sequence"/>
</dbReference>
<dbReference type="RefSeq" id="WP_044245283.1">
    <property type="nucleotide sequence ID" value="NZ_ASRX01000042.1"/>
</dbReference>
<comment type="caution">
    <text evidence="1">The sequence shown here is derived from an EMBL/GenBank/DDBJ whole genome shotgun (WGS) entry which is preliminary data.</text>
</comment>
<protein>
    <submittedName>
        <fullName evidence="1">Uncharacterized protein</fullName>
    </submittedName>
</protein>